<dbReference type="EMBL" id="JASAOG010000098">
    <property type="protein sequence ID" value="KAK0052014.1"/>
    <property type="molecule type" value="Genomic_DNA"/>
</dbReference>
<sequence>IAELDKLTAVLCKSEHYNTWAKREISQDNADTQKQRLSTGSLFLLLACKLFMGETKTWNMPGLVETDLDWMKKWLATLFMDWI</sequence>
<proteinExistence type="predicted"/>
<gene>
    <name evidence="1" type="ORF">Bpfe_018561</name>
</gene>
<name>A0AAD8BDT2_BIOPF</name>
<evidence type="ECO:0000313" key="2">
    <source>
        <dbReference type="Proteomes" id="UP001233172"/>
    </source>
</evidence>
<accession>A0AAD8BDT2</accession>
<feature type="non-terminal residue" evidence="1">
    <location>
        <position position="83"/>
    </location>
</feature>
<protein>
    <submittedName>
        <fullName evidence="1">Uncharacterized protein</fullName>
    </submittedName>
</protein>
<reference evidence="1" key="1">
    <citation type="journal article" date="2023" name="PLoS Negl. Trop. Dis.">
        <title>A genome sequence for Biomphalaria pfeifferi, the major vector snail for the human-infecting parasite Schistosoma mansoni.</title>
        <authorList>
            <person name="Bu L."/>
            <person name="Lu L."/>
            <person name="Laidemitt M.R."/>
            <person name="Zhang S.M."/>
            <person name="Mutuku M."/>
            <person name="Mkoji G."/>
            <person name="Steinauer M."/>
            <person name="Loker E.S."/>
        </authorList>
    </citation>
    <scope>NUCLEOTIDE SEQUENCE</scope>
    <source>
        <strain evidence="1">KasaAsao</strain>
    </source>
</reference>
<reference evidence="1" key="2">
    <citation type="submission" date="2023-04" db="EMBL/GenBank/DDBJ databases">
        <authorList>
            <person name="Bu L."/>
            <person name="Lu L."/>
            <person name="Laidemitt M.R."/>
            <person name="Zhang S.M."/>
            <person name="Mutuku M."/>
            <person name="Mkoji G."/>
            <person name="Steinauer M."/>
            <person name="Loker E.S."/>
        </authorList>
    </citation>
    <scope>NUCLEOTIDE SEQUENCE</scope>
    <source>
        <strain evidence="1">KasaAsao</strain>
        <tissue evidence="1">Whole Snail</tissue>
    </source>
</reference>
<evidence type="ECO:0000313" key="1">
    <source>
        <dbReference type="EMBL" id="KAK0052014.1"/>
    </source>
</evidence>
<dbReference type="Proteomes" id="UP001233172">
    <property type="component" value="Unassembled WGS sequence"/>
</dbReference>
<dbReference type="AlphaFoldDB" id="A0AAD8BDT2"/>
<keyword evidence="2" id="KW-1185">Reference proteome</keyword>
<organism evidence="1 2">
    <name type="scientific">Biomphalaria pfeifferi</name>
    <name type="common">Bloodfluke planorb</name>
    <name type="synonym">Freshwater snail</name>
    <dbReference type="NCBI Taxonomy" id="112525"/>
    <lineage>
        <taxon>Eukaryota</taxon>
        <taxon>Metazoa</taxon>
        <taxon>Spiralia</taxon>
        <taxon>Lophotrochozoa</taxon>
        <taxon>Mollusca</taxon>
        <taxon>Gastropoda</taxon>
        <taxon>Heterobranchia</taxon>
        <taxon>Euthyneura</taxon>
        <taxon>Panpulmonata</taxon>
        <taxon>Hygrophila</taxon>
        <taxon>Lymnaeoidea</taxon>
        <taxon>Planorbidae</taxon>
        <taxon>Biomphalaria</taxon>
    </lineage>
</organism>
<comment type="caution">
    <text evidence="1">The sequence shown here is derived from an EMBL/GenBank/DDBJ whole genome shotgun (WGS) entry which is preliminary data.</text>
</comment>